<evidence type="ECO:0000256" key="4">
    <source>
        <dbReference type="ARBA" id="ARBA00022989"/>
    </source>
</evidence>
<dbReference type="CDD" id="cd13128">
    <property type="entry name" value="MATE_Wzx_like"/>
    <property type="match status" value="1"/>
</dbReference>
<organism evidence="7 8">
    <name type="scientific">Halomicrobium mukohataei</name>
    <dbReference type="NCBI Taxonomy" id="57705"/>
    <lineage>
        <taxon>Archaea</taxon>
        <taxon>Methanobacteriati</taxon>
        <taxon>Methanobacteriota</taxon>
        <taxon>Stenosarchaea group</taxon>
        <taxon>Halobacteria</taxon>
        <taxon>Halobacteriales</taxon>
        <taxon>Haloarculaceae</taxon>
        <taxon>Halomicrobium</taxon>
    </lineage>
</organism>
<dbReference type="EMBL" id="CP039375">
    <property type="protein sequence ID" value="QCD65804.1"/>
    <property type="molecule type" value="Genomic_DNA"/>
</dbReference>
<dbReference type="Pfam" id="PF01943">
    <property type="entry name" value="Polysacc_synt"/>
    <property type="match status" value="1"/>
</dbReference>
<keyword evidence="2" id="KW-1003">Cell membrane</keyword>
<feature type="transmembrane region" description="Helical" evidence="6">
    <location>
        <begin position="186"/>
        <end position="205"/>
    </location>
</feature>
<feature type="transmembrane region" description="Helical" evidence="6">
    <location>
        <begin position="127"/>
        <end position="147"/>
    </location>
</feature>
<dbReference type="GeneID" id="42179116"/>
<evidence type="ECO:0000256" key="1">
    <source>
        <dbReference type="ARBA" id="ARBA00004651"/>
    </source>
</evidence>
<dbReference type="Proteomes" id="UP000297053">
    <property type="component" value="Chromosome"/>
</dbReference>
<comment type="subcellular location">
    <subcellularLocation>
        <location evidence="1">Cell membrane</location>
        <topology evidence="1">Multi-pass membrane protein</topology>
    </subcellularLocation>
</comment>
<evidence type="ECO:0000256" key="6">
    <source>
        <dbReference type="SAM" id="Phobius"/>
    </source>
</evidence>
<feature type="transmembrane region" description="Helical" evidence="6">
    <location>
        <begin position="376"/>
        <end position="409"/>
    </location>
</feature>
<reference evidence="7 8" key="1">
    <citation type="submission" date="2019-04" db="EMBL/GenBank/DDBJ databases">
        <title>Complete genome sequence of Arthrobacter sp. ZXY-2 associated with effective atrazine degradation and salt adaptation.</title>
        <authorList>
            <person name="Zhao X."/>
        </authorList>
    </citation>
    <scope>NUCLEOTIDE SEQUENCE [LARGE SCALE GENOMIC DNA]</scope>
    <source>
        <strain evidence="8">ZP60</strain>
    </source>
</reference>
<evidence type="ECO:0000256" key="3">
    <source>
        <dbReference type="ARBA" id="ARBA00022692"/>
    </source>
</evidence>
<feature type="transmembrane region" description="Helical" evidence="6">
    <location>
        <begin position="159"/>
        <end position="180"/>
    </location>
</feature>
<feature type="transmembrane region" description="Helical" evidence="6">
    <location>
        <begin position="28"/>
        <end position="52"/>
    </location>
</feature>
<dbReference type="RefSeq" id="WP_015762182.1">
    <property type="nucleotide sequence ID" value="NZ_CP039375.1"/>
</dbReference>
<dbReference type="PANTHER" id="PTHR30250">
    <property type="entry name" value="PST FAMILY PREDICTED COLANIC ACID TRANSPORTER"/>
    <property type="match status" value="1"/>
</dbReference>
<dbReference type="KEGG" id="halz:E5139_09230"/>
<protein>
    <submittedName>
        <fullName evidence="7">Flippase</fullName>
    </submittedName>
</protein>
<feature type="transmembrane region" description="Helical" evidence="6">
    <location>
        <begin position="335"/>
        <end position="356"/>
    </location>
</feature>
<dbReference type="PANTHER" id="PTHR30250:SF27">
    <property type="entry name" value="POLYSACCHARIDE BIOSYNTHESIS PROTEIN"/>
    <property type="match status" value="1"/>
</dbReference>
<feature type="transmembrane region" description="Helical" evidence="6">
    <location>
        <begin position="305"/>
        <end position="323"/>
    </location>
</feature>
<evidence type="ECO:0000256" key="2">
    <source>
        <dbReference type="ARBA" id="ARBA00022475"/>
    </source>
</evidence>
<keyword evidence="3 6" id="KW-0812">Transmembrane</keyword>
<feature type="transmembrane region" description="Helical" evidence="6">
    <location>
        <begin position="457"/>
        <end position="477"/>
    </location>
</feature>
<dbReference type="GO" id="GO:0005886">
    <property type="term" value="C:plasma membrane"/>
    <property type="evidence" value="ECO:0007669"/>
    <property type="project" value="UniProtKB-SubCell"/>
</dbReference>
<feature type="transmembrane region" description="Helical" evidence="6">
    <location>
        <begin position="86"/>
        <end position="107"/>
    </location>
</feature>
<accession>A0A4D6KCU6</accession>
<name>A0A4D6KCU6_9EURY</name>
<dbReference type="InterPro" id="IPR002797">
    <property type="entry name" value="Polysacc_synth"/>
</dbReference>
<keyword evidence="4 6" id="KW-1133">Transmembrane helix</keyword>
<dbReference type="AlphaFoldDB" id="A0A4D6KCU6"/>
<sequence length="489" mass="53744">MSDNRNSYLATILEGVGVYTIGKVLSKLTYFIINLLLTSLLGASLYGVFSFVKTIINFSYRIGNLGTHKSILRFIPMYRSKKDRDWIFTVSLAINIFSSISISVLLYTSAPAINEISINHDFGTACIRIFSAYLPFHMITNLFIDFSRSLKKPMLQAKIQHIIVPSSRLLAVGVAFMISGSLLDVVYLWMFSGVLSFLVAVFILGSHSGVSLSTTSDKASIKKFLNISLPLTFTEIGSLLTKRVDILLIGYYLTSEVVGVYNIAAVLSDILTLPLTAVNQLFPAVSSDLYQQGDLDELENVYRAVTRWAFTLSLWMGAGLIVFRSDILGLFGQDFIIGKTVLLLFVIGQVLNASAGPSGYLLAMSGNQYVTLANQVILAILNLSFNIILIPRVGFVGAAIATAAVLGLVNMIRVVEIWVLEGVHPYSREYYKPVVSFLATVVSLIIIRSILPLFVSMIVGAIIGTIIFYSIIYSLGINELDKELIIKLS</sequence>
<dbReference type="InterPro" id="IPR050833">
    <property type="entry name" value="Poly_Biosynth_Transport"/>
</dbReference>
<reference evidence="7 8" key="2">
    <citation type="submission" date="2019-04" db="EMBL/GenBank/DDBJ databases">
        <authorList>
            <person name="Yang S."/>
            <person name="Wei W."/>
        </authorList>
    </citation>
    <scope>NUCLEOTIDE SEQUENCE [LARGE SCALE GENOMIC DNA]</scope>
    <source>
        <strain evidence="8">ZP60</strain>
    </source>
</reference>
<keyword evidence="5 6" id="KW-0472">Membrane</keyword>
<evidence type="ECO:0000313" key="8">
    <source>
        <dbReference type="Proteomes" id="UP000297053"/>
    </source>
</evidence>
<feature type="transmembrane region" description="Helical" evidence="6">
    <location>
        <begin position="430"/>
        <end position="451"/>
    </location>
</feature>
<proteinExistence type="predicted"/>
<feature type="transmembrane region" description="Helical" evidence="6">
    <location>
        <begin position="246"/>
        <end position="267"/>
    </location>
</feature>
<dbReference type="OMA" id="YFEIFYA"/>
<evidence type="ECO:0000313" key="7">
    <source>
        <dbReference type="EMBL" id="QCD65804.1"/>
    </source>
</evidence>
<gene>
    <name evidence="7" type="ORF">E5139_09230</name>
</gene>
<evidence type="ECO:0000256" key="5">
    <source>
        <dbReference type="ARBA" id="ARBA00023136"/>
    </source>
</evidence>